<accession>A0A1Q3EAS0</accession>
<evidence type="ECO:0000256" key="2">
    <source>
        <dbReference type="ARBA" id="ARBA00023186"/>
    </source>
</evidence>
<name>A0A1Q3EAS0_LENED</name>
<keyword evidence="5" id="KW-1185">Reference proteome</keyword>
<dbReference type="Gene3D" id="3.40.50.10900">
    <property type="entry name" value="PAC-like subunit"/>
    <property type="match status" value="1"/>
</dbReference>
<keyword evidence="2" id="KW-0143">Chaperone</keyword>
<proteinExistence type="inferred from homology"/>
<evidence type="ECO:0000256" key="3">
    <source>
        <dbReference type="ARBA" id="ARBA00025745"/>
    </source>
</evidence>
<reference evidence="4 5" key="1">
    <citation type="submission" date="2016-08" db="EMBL/GenBank/DDBJ databases">
        <authorList>
            <consortium name="Lentinula edodes genome sequencing consortium"/>
            <person name="Sakamoto Y."/>
            <person name="Nakade K."/>
            <person name="Sato S."/>
            <person name="Yoshida Y."/>
            <person name="Miyazaki K."/>
            <person name="Natsume S."/>
            <person name="Konno N."/>
        </authorList>
    </citation>
    <scope>NUCLEOTIDE SEQUENCE [LARGE SCALE GENOMIC DNA]</scope>
    <source>
        <strain evidence="4 5">NBRC 111202</strain>
    </source>
</reference>
<dbReference type="GO" id="GO:0005634">
    <property type="term" value="C:nucleus"/>
    <property type="evidence" value="ECO:0007669"/>
    <property type="project" value="TreeGrafter"/>
</dbReference>
<dbReference type="GO" id="GO:0043248">
    <property type="term" value="P:proteasome assembly"/>
    <property type="evidence" value="ECO:0007669"/>
    <property type="project" value="TreeGrafter"/>
</dbReference>
<dbReference type="InterPro" id="IPR038389">
    <property type="entry name" value="PSMG2_sf"/>
</dbReference>
<dbReference type="PANTHER" id="PTHR12970">
    <property type="entry name" value="PROTEASOME ASSEMBLY CHAPERONE 2"/>
    <property type="match status" value="1"/>
</dbReference>
<gene>
    <name evidence="4" type="ORF">LENED_006097</name>
</gene>
<dbReference type="STRING" id="5353.A0A1Q3EAS0"/>
<dbReference type="Pfam" id="PF09754">
    <property type="entry name" value="PAC2"/>
    <property type="match status" value="1"/>
</dbReference>
<dbReference type="InterPro" id="IPR019151">
    <property type="entry name" value="Proteasome_assmbl_chaperone_2"/>
</dbReference>
<organism evidence="4 5">
    <name type="scientific">Lentinula edodes</name>
    <name type="common">Shiitake mushroom</name>
    <name type="synonym">Lentinus edodes</name>
    <dbReference type="NCBI Taxonomy" id="5353"/>
    <lineage>
        <taxon>Eukaryota</taxon>
        <taxon>Fungi</taxon>
        <taxon>Dikarya</taxon>
        <taxon>Basidiomycota</taxon>
        <taxon>Agaricomycotina</taxon>
        <taxon>Agaricomycetes</taxon>
        <taxon>Agaricomycetidae</taxon>
        <taxon>Agaricales</taxon>
        <taxon>Marasmiineae</taxon>
        <taxon>Omphalotaceae</taxon>
        <taxon>Lentinula</taxon>
    </lineage>
</organism>
<protein>
    <recommendedName>
        <fullName evidence="1">Proteasome assembly chaperone 2</fullName>
    </recommendedName>
</protein>
<reference evidence="4 5" key="2">
    <citation type="submission" date="2017-02" db="EMBL/GenBank/DDBJ databases">
        <title>A genome survey and senescence transcriptome analysis in Lentinula edodes.</title>
        <authorList>
            <person name="Sakamoto Y."/>
            <person name="Nakade K."/>
            <person name="Sato S."/>
            <person name="Yoshida Y."/>
            <person name="Miyazaki K."/>
            <person name="Natsume S."/>
            <person name="Konno N."/>
        </authorList>
    </citation>
    <scope>NUCLEOTIDE SEQUENCE [LARGE SCALE GENOMIC DNA]</scope>
    <source>
        <strain evidence="4 5">NBRC 111202</strain>
    </source>
</reference>
<dbReference type="PANTHER" id="PTHR12970:SF1">
    <property type="entry name" value="PROTEASOME ASSEMBLY CHAPERONE 2"/>
    <property type="match status" value="1"/>
</dbReference>
<evidence type="ECO:0000256" key="1">
    <source>
        <dbReference type="ARBA" id="ARBA00019186"/>
    </source>
</evidence>
<dbReference type="Proteomes" id="UP000188533">
    <property type="component" value="Unassembled WGS sequence"/>
</dbReference>
<evidence type="ECO:0000313" key="4">
    <source>
        <dbReference type="EMBL" id="GAW04316.1"/>
    </source>
</evidence>
<keyword evidence="4" id="KW-0647">Proteasome</keyword>
<dbReference type="EMBL" id="BDGU01000184">
    <property type="protein sequence ID" value="GAW04316.1"/>
    <property type="molecule type" value="Genomic_DNA"/>
</dbReference>
<dbReference type="GO" id="GO:0000502">
    <property type="term" value="C:proteasome complex"/>
    <property type="evidence" value="ECO:0007669"/>
    <property type="project" value="UniProtKB-KW"/>
</dbReference>
<evidence type="ECO:0000313" key="5">
    <source>
        <dbReference type="Proteomes" id="UP000188533"/>
    </source>
</evidence>
<dbReference type="SUPFAM" id="SSF159659">
    <property type="entry name" value="Cgl1923-like"/>
    <property type="match status" value="1"/>
</dbReference>
<dbReference type="InterPro" id="IPR016562">
    <property type="entry name" value="Proteasome_assmbl_chp_2_euk"/>
</dbReference>
<dbReference type="GO" id="GO:0005829">
    <property type="term" value="C:cytosol"/>
    <property type="evidence" value="ECO:0007669"/>
    <property type="project" value="TreeGrafter"/>
</dbReference>
<dbReference type="AlphaFoldDB" id="A0A1Q3EAS0"/>
<sequence length="130" mass="13980">MPLLNDENLSGKTLIIPVVSTANVAQLSVDLLISSLGLVRIAALDSKYFIPLVGSRENGELGITTPFELYGKGELGIVVLQQRSPILKVMKQEFIDDLFDFVQKSGIADAHTDVSITAELLTSILPTAPT</sequence>
<comment type="similarity">
    <text evidence="3">Belongs to the PSMG2 family.</text>
</comment>
<comment type="caution">
    <text evidence="4">The sequence shown here is derived from an EMBL/GenBank/DDBJ whole genome shotgun (WGS) entry which is preliminary data.</text>
</comment>